<keyword evidence="4 6" id="KW-1133">Transmembrane helix</keyword>
<dbReference type="AlphaFoldDB" id="A0A9X8UKX5"/>
<feature type="transmembrane region" description="Helical" evidence="6">
    <location>
        <begin position="315"/>
        <end position="345"/>
    </location>
</feature>
<gene>
    <name evidence="7" type="ORF">EDD78_102333</name>
</gene>
<dbReference type="InterPro" id="IPR002549">
    <property type="entry name" value="AI-2E-like"/>
</dbReference>
<protein>
    <submittedName>
        <fullName evidence="7">Sporulation integral membrane protein YtvI</fullName>
    </submittedName>
</protein>
<feature type="transmembrane region" description="Helical" evidence="6">
    <location>
        <begin position="67"/>
        <end position="90"/>
    </location>
</feature>
<evidence type="ECO:0000256" key="3">
    <source>
        <dbReference type="ARBA" id="ARBA00022692"/>
    </source>
</evidence>
<dbReference type="RefSeq" id="WP_132084075.1">
    <property type="nucleotide sequence ID" value="NZ_JADNAH010000001.1"/>
</dbReference>
<evidence type="ECO:0000256" key="5">
    <source>
        <dbReference type="ARBA" id="ARBA00023136"/>
    </source>
</evidence>
<feature type="transmembrane region" description="Helical" evidence="6">
    <location>
        <begin position="224"/>
        <end position="243"/>
    </location>
</feature>
<accession>A0A9X8UKX5</accession>
<organism evidence="7 8">
    <name type="scientific">Harryflintia acetispora</name>
    <dbReference type="NCBI Taxonomy" id="1849041"/>
    <lineage>
        <taxon>Bacteria</taxon>
        <taxon>Bacillati</taxon>
        <taxon>Bacillota</taxon>
        <taxon>Clostridia</taxon>
        <taxon>Eubacteriales</taxon>
        <taxon>Oscillospiraceae</taxon>
        <taxon>Harryflintia</taxon>
    </lineage>
</organism>
<evidence type="ECO:0000256" key="2">
    <source>
        <dbReference type="ARBA" id="ARBA00009773"/>
    </source>
</evidence>
<dbReference type="PANTHER" id="PTHR21716">
    <property type="entry name" value="TRANSMEMBRANE PROTEIN"/>
    <property type="match status" value="1"/>
</dbReference>
<evidence type="ECO:0000256" key="4">
    <source>
        <dbReference type="ARBA" id="ARBA00022989"/>
    </source>
</evidence>
<sequence length="358" mass="39256">MPEFEKRVAFIVNVLFVGLIVAVVLVVLRFVVPCTLPFVIGFLIAFLLKPITTFITRNTTFRRKPVALLVITLFYLAITTIALTLFAVLFSQLGRLLGSLPELYSEGLEPALDQLNALVYDLLGWLTPSAATHLESLSGMLMDTLKNTVADLSAAAVGWVTSAIKGLPMFLTTLIFTVISSILISADYNKVSSFLLRQLPMRYRHMVLDAKDFLFGSLLRMLKAYVIIMAITMVELAIGLWALGVELYIAIAGIIALLDILPLIGTGGILIPWAIIELSRGNYFLGAGLLVLLGVVTLVRQFIEPKIVGNQIGLHPIVTIAAMYCGLRLFGFLGLILAPLTVILIKYLNDSGKVQFYH</sequence>
<feature type="transmembrane region" description="Helical" evidence="6">
    <location>
        <begin position="38"/>
        <end position="55"/>
    </location>
</feature>
<dbReference type="GO" id="GO:0016020">
    <property type="term" value="C:membrane"/>
    <property type="evidence" value="ECO:0007669"/>
    <property type="project" value="UniProtKB-SubCell"/>
</dbReference>
<dbReference type="NCBIfam" id="TIGR02872">
    <property type="entry name" value="spore_ytvI"/>
    <property type="match status" value="1"/>
</dbReference>
<feature type="transmembrane region" description="Helical" evidence="6">
    <location>
        <begin position="249"/>
        <end position="276"/>
    </location>
</feature>
<comment type="subcellular location">
    <subcellularLocation>
        <location evidence="1">Membrane</location>
        <topology evidence="1">Multi-pass membrane protein</topology>
    </subcellularLocation>
</comment>
<dbReference type="InterPro" id="IPR014227">
    <property type="entry name" value="YtvI-like"/>
</dbReference>
<evidence type="ECO:0000313" key="7">
    <source>
        <dbReference type="EMBL" id="TCL44707.1"/>
    </source>
</evidence>
<dbReference type="Pfam" id="PF01594">
    <property type="entry name" value="AI-2E_transport"/>
    <property type="match status" value="1"/>
</dbReference>
<keyword evidence="3 6" id="KW-0812">Transmembrane</keyword>
<comment type="caution">
    <text evidence="7">The sequence shown here is derived from an EMBL/GenBank/DDBJ whole genome shotgun (WGS) entry which is preliminary data.</text>
</comment>
<evidence type="ECO:0000256" key="1">
    <source>
        <dbReference type="ARBA" id="ARBA00004141"/>
    </source>
</evidence>
<proteinExistence type="inferred from homology"/>
<keyword evidence="8" id="KW-1185">Reference proteome</keyword>
<reference evidence="7 8" key="1">
    <citation type="submission" date="2019-03" db="EMBL/GenBank/DDBJ databases">
        <title>Genomic Encyclopedia of Type Strains, Phase IV (KMG-IV): sequencing the most valuable type-strain genomes for metagenomic binning, comparative biology and taxonomic classification.</title>
        <authorList>
            <person name="Goeker M."/>
        </authorList>
    </citation>
    <scope>NUCLEOTIDE SEQUENCE [LARGE SCALE GENOMIC DNA]</scope>
    <source>
        <strain evidence="7 8">DSM 100433</strain>
    </source>
</reference>
<comment type="similarity">
    <text evidence="2">Belongs to the autoinducer-2 exporter (AI-2E) (TC 2.A.86) family.</text>
</comment>
<feature type="transmembrane region" description="Helical" evidence="6">
    <location>
        <begin position="283"/>
        <end position="303"/>
    </location>
</feature>
<evidence type="ECO:0000313" key="8">
    <source>
        <dbReference type="Proteomes" id="UP000294682"/>
    </source>
</evidence>
<dbReference type="Proteomes" id="UP000294682">
    <property type="component" value="Unassembled WGS sequence"/>
</dbReference>
<dbReference type="PANTHER" id="PTHR21716:SF68">
    <property type="entry name" value="TRANSPORT PROTEIN YTVI-RELATED"/>
    <property type="match status" value="1"/>
</dbReference>
<keyword evidence="5 6" id="KW-0472">Membrane</keyword>
<dbReference type="EMBL" id="SLUK01000002">
    <property type="protein sequence ID" value="TCL44707.1"/>
    <property type="molecule type" value="Genomic_DNA"/>
</dbReference>
<evidence type="ECO:0000256" key="6">
    <source>
        <dbReference type="SAM" id="Phobius"/>
    </source>
</evidence>
<dbReference type="GO" id="GO:0055085">
    <property type="term" value="P:transmembrane transport"/>
    <property type="evidence" value="ECO:0007669"/>
    <property type="project" value="TreeGrafter"/>
</dbReference>
<feature type="transmembrane region" description="Helical" evidence="6">
    <location>
        <begin position="12"/>
        <end position="32"/>
    </location>
</feature>
<name>A0A9X8UKX5_9FIRM</name>
<feature type="transmembrane region" description="Helical" evidence="6">
    <location>
        <begin position="167"/>
        <end position="188"/>
    </location>
</feature>